<gene>
    <name evidence="1" type="ORF">EGH73_03185</name>
</gene>
<protein>
    <submittedName>
        <fullName evidence="1">Type II toxin-antitoxin system RelE/ParE family toxin</fullName>
    </submittedName>
</protein>
<dbReference type="AlphaFoldDB" id="A0A3N0XB72"/>
<sequence>MAKYFFTNKAVEDLSNIYEYTYQSWSEKQADNYY</sequence>
<dbReference type="Gene3D" id="3.30.2310.20">
    <property type="entry name" value="RelE-like"/>
    <property type="match status" value="1"/>
</dbReference>
<name>A0A3N0XB72_9FLAO</name>
<dbReference type="InterPro" id="IPR035093">
    <property type="entry name" value="RelE/ParE_toxin_dom_sf"/>
</dbReference>
<dbReference type="EMBL" id="RJTU01000021">
    <property type="protein sequence ID" value="ROI14415.1"/>
    <property type="molecule type" value="Genomic_DNA"/>
</dbReference>
<accession>A0A3N0XB72</accession>
<evidence type="ECO:0000313" key="2">
    <source>
        <dbReference type="Proteomes" id="UP000267623"/>
    </source>
</evidence>
<comment type="caution">
    <text evidence="1">The sequence shown here is derived from an EMBL/GenBank/DDBJ whole genome shotgun (WGS) entry which is preliminary data.</text>
</comment>
<organism evidence="1 2">
    <name type="scientific">Epilithonimonas hominis</name>
    <dbReference type="NCBI Taxonomy" id="420404"/>
    <lineage>
        <taxon>Bacteria</taxon>
        <taxon>Pseudomonadati</taxon>
        <taxon>Bacteroidota</taxon>
        <taxon>Flavobacteriia</taxon>
        <taxon>Flavobacteriales</taxon>
        <taxon>Weeksellaceae</taxon>
        <taxon>Chryseobacterium group</taxon>
        <taxon>Epilithonimonas</taxon>
    </lineage>
</organism>
<reference evidence="2" key="1">
    <citation type="submission" date="2018-11" db="EMBL/GenBank/DDBJ databases">
        <title>Proposal to divide the Flavobacteriaceae and reorganize its genera based on Amino Acid Identity values calculated from whole genome sequences.</title>
        <authorList>
            <person name="Nicholson A.C."/>
            <person name="Gulvik C.A."/>
            <person name="Whitney A.M."/>
            <person name="Humrighouse B.W."/>
            <person name="Bell M."/>
            <person name="Holmes B."/>
            <person name="Steigerwalt A."/>
            <person name="Villarma A."/>
            <person name="Sheth M."/>
            <person name="Batra D."/>
            <person name="Pryor J."/>
            <person name="Bernardet J.-F."/>
            <person name="Hugo C."/>
            <person name="Kampfer P."/>
            <person name="Newman J."/>
            <person name="Mcquiston J.R."/>
        </authorList>
    </citation>
    <scope>NUCLEOTIDE SEQUENCE [LARGE SCALE GENOMIC DNA]</scope>
    <source>
        <strain evidence="2">DSM 22165</strain>
    </source>
</reference>
<dbReference type="Proteomes" id="UP000267623">
    <property type="component" value="Unassembled WGS sequence"/>
</dbReference>
<proteinExistence type="predicted"/>
<reference evidence="2" key="2">
    <citation type="submission" date="2018-11" db="EMBL/GenBank/DDBJ databases">
        <title>Proposal to divide the Flavobacteriaceae and reorganize its genera based on Amino Acid Identity values calculated from whole genome sequences.</title>
        <authorList>
            <person name="Nicholson A.C."/>
            <person name="Gulvik C.A."/>
            <person name="Whitney A.M."/>
            <person name="Humrighouse B.W."/>
            <person name="Bell M."/>
            <person name="Holmes B."/>
            <person name="Steigerwalt A."/>
            <person name="Villarma A."/>
            <person name="Sheth M."/>
            <person name="Batra D."/>
            <person name="Pryor J."/>
            <person name="Bernardet J.-F."/>
            <person name="Hugo C."/>
            <person name="Kampfer P."/>
            <person name="Newman J."/>
            <person name="Mcquiston J."/>
        </authorList>
    </citation>
    <scope>NUCLEOTIDE SEQUENCE [LARGE SCALE GENOMIC DNA]</scope>
    <source>
        <strain evidence="2">DSM 22165</strain>
    </source>
</reference>
<dbReference type="RefSeq" id="WP_123280661.1">
    <property type="nucleotide sequence ID" value="NZ_RJTU01000021.1"/>
</dbReference>
<evidence type="ECO:0000313" key="1">
    <source>
        <dbReference type="EMBL" id="ROI14415.1"/>
    </source>
</evidence>